<reference evidence="3" key="1">
    <citation type="submission" date="2024-04" db="EMBL/GenBank/DDBJ databases">
        <authorList>
            <consortium name="Molecular Ecology Group"/>
        </authorList>
    </citation>
    <scope>NUCLEOTIDE SEQUENCE</scope>
</reference>
<feature type="region of interest" description="Disordered" evidence="2">
    <location>
        <begin position="281"/>
        <end position="370"/>
    </location>
</feature>
<feature type="coiled-coil region" evidence="1">
    <location>
        <begin position="35"/>
        <end position="86"/>
    </location>
</feature>
<name>A0AAV2MXQ4_9HYME</name>
<feature type="compositionally biased region" description="Basic and acidic residues" evidence="2">
    <location>
        <begin position="299"/>
        <end position="311"/>
    </location>
</feature>
<evidence type="ECO:0000256" key="2">
    <source>
        <dbReference type="SAM" id="MobiDB-lite"/>
    </source>
</evidence>
<feature type="compositionally biased region" description="Basic and acidic residues" evidence="2">
    <location>
        <begin position="241"/>
        <end position="266"/>
    </location>
</feature>
<gene>
    <name evidence="3" type="ORF">LPLAT_LOCUS5246</name>
</gene>
<evidence type="ECO:0000313" key="4">
    <source>
        <dbReference type="Proteomes" id="UP001497644"/>
    </source>
</evidence>
<evidence type="ECO:0000313" key="3">
    <source>
        <dbReference type="EMBL" id="CAL1671826.1"/>
    </source>
</evidence>
<dbReference type="EMBL" id="CAXIPU020000424">
    <property type="protein sequence ID" value="CAL1671826.1"/>
    <property type="molecule type" value="Genomic_DNA"/>
</dbReference>
<organism evidence="3 4">
    <name type="scientific">Lasius platythorax</name>
    <dbReference type="NCBI Taxonomy" id="488582"/>
    <lineage>
        <taxon>Eukaryota</taxon>
        <taxon>Metazoa</taxon>
        <taxon>Ecdysozoa</taxon>
        <taxon>Arthropoda</taxon>
        <taxon>Hexapoda</taxon>
        <taxon>Insecta</taxon>
        <taxon>Pterygota</taxon>
        <taxon>Neoptera</taxon>
        <taxon>Endopterygota</taxon>
        <taxon>Hymenoptera</taxon>
        <taxon>Apocrita</taxon>
        <taxon>Aculeata</taxon>
        <taxon>Formicoidea</taxon>
        <taxon>Formicidae</taxon>
        <taxon>Formicinae</taxon>
        <taxon>Lasius</taxon>
        <taxon>Lasius</taxon>
    </lineage>
</organism>
<sequence>MESSPEVGIQYGAVTVSRNKTVNECSDKIKPLRDKMDYKKKLEQMRGEEERLLRKIEKRAKLQALIKQQRERLIVLRRLAGEEERETIPTRKEIEEITKKEEKRAEEVSKVLFLTLQARNMERTFYKETVLIDKDDGAEYKISAIVSIKNIKDNTKVSKPININWMIKGNTMEGSVSLGERKEDPIPKTLDKVIQHFKLDATKKEEKTEQKSAKLKILSDVRVSLPRLKIDKAQNRNTRQSGREEQQTSGKENKNPTKVERKVKQDSQEIARLKELLARAQRKRASSFRIESSNDETNSDDHHDNGKELPRAQKSRKSSLAGALKPEAQPEPNVTTLKYFLKMGDQPDKPEKSLPATDNEMDGKEPNQELGKQELIPVFDPVMAGNIIRMEEVIAWIEPVEEAPQQTTETTQI</sequence>
<feature type="region of interest" description="Disordered" evidence="2">
    <location>
        <begin position="228"/>
        <end position="266"/>
    </location>
</feature>
<dbReference type="Proteomes" id="UP001497644">
    <property type="component" value="Unassembled WGS sequence"/>
</dbReference>
<evidence type="ECO:0000256" key="1">
    <source>
        <dbReference type="SAM" id="Coils"/>
    </source>
</evidence>
<keyword evidence="1" id="KW-0175">Coiled coil</keyword>
<dbReference type="AlphaFoldDB" id="A0AAV2MXQ4"/>
<keyword evidence="4" id="KW-1185">Reference proteome</keyword>
<comment type="caution">
    <text evidence="3">The sequence shown here is derived from an EMBL/GenBank/DDBJ whole genome shotgun (WGS) entry which is preliminary data.</text>
</comment>
<accession>A0AAV2MXQ4</accession>
<protein>
    <submittedName>
        <fullName evidence="3">Uncharacterized protein</fullName>
    </submittedName>
</protein>
<proteinExistence type="predicted"/>